<evidence type="ECO:0008006" key="3">
    <source>
        <dbReference type="Google" id="ProtNLM"/>
    </source>
</evidence>
<reference evidence="2" key="1">
    <citation type="submission" date="2016-04" db="EMBL/GenBank/DDBJ databases">
        <authorList>
            <person name="Evans L.H."/>
            <person name="Alamgir A."/>
            <person name="Owens N."/>
            <person name="Weber N.D."/>
            <person name="Virtaneva K."/>
            <person name="Barbian K."/>
            <person name="Babar A."/>
            <person name="Rosenke K."/>
        </authorList>
    </citation>
    <scope>NUCLEOTIDE SEQUENCE</scope>
    <source>
        <strain evidence="2">Nono1</strain>
    </source>
</reference>
<gene>
    <name evidence="2" type="ORF">BN4615_P5193</name>
</gene>
<dbReference type="Gene3D" id="2.60.300.12">
    <property type="entry name" value="HesB-like domain"/>
    <property type="match status" value="1"/>
</dbReference>
<dbReference type="RefSeq" id="WP_225275035.1">
    <property type="nucleotide sequence ID" value="NZ_CP084058.1"/>
</dbReference>
<protein>
    <recommendedName>
        <fullName evidence="3">Fe-S cluster assembly iron-binding protein IscA</fullName>
    </recommendedName>
</protein>
<dbReference type="InterPro" id="IPR035903">
    <property type="entry name" value="HesB-like_dom_sf"/>
</dbReference>
<sequence length="95" mass="10018">MLTLTADAVAAIRDLTTQPETPPDTGLRIAASSTNGSGSSLELSVSGGPHPDDLILEPEGVRVYLEPAAASFLNDKTLDAEIEDDRPSFRIIPQT</sequence>
<feature type="region of interest" description="Disordered" evidence="1">
    <location>
        <begin position="14"/>
        <end position="52"/>
    </location>
</feature>
<dbReference type="SUPFAM" id="SSF89360">
    <property type="entry name" value="HesB-like domain"/>
    <property type="match status" value="1"/>
</dbReference>
<dbReference type="AlphaFoldDB" id="A0A1M4E9S5"/>
<name>A0A1M4E9S5_9ACTN</name>
<organism evidence="2">
    <name type="scientific">Nonomuraea gerenzanensis</name>
    <dbReference type="NCBI Taxonomy" id="93944"/>
    <lineage>
        <taxon>Bacteria</taxon>
        <taxon>Bacillati</taxon>
        <taxon>Actinomycetota</taxon>
        <taxon>Actinomycetes</taxon>
        <taxon>Streptosporangiales</taxon>
        <taxon>Streptosporangiaceae</taxon>
        <taxon>Nonomuraea</taxon>
    </lineage>
</organism>
<feature type="compositionally biased region" description="Low complexity" evidence="1">
    <location>
        <begin position="36"/>
        <end position="48"/>
    </location>
</feature>
<accession>A0A1M4E9S5</accession>
<dbReference type="EMBL" id="LT559118">
    <property type="protein sequence ID" value="SBO95677.1"/>
    <property type="molecule type" value="Genomic_DNA"/>
</dbReference>
<proteinExistence type="predicted"/>
<evidence type="ECO:0000256" key="1">
    <source>
        <dbReference type="SAM" id="MobiDB-lite"/>
    </source>
</evidence>
<evidence type="ECO:0000313" key="2">
    <source>
        <dbReference type="EMBL" id="SBO95677.1"/>
    </source>
</evidence>